<name>A0A4E0RCF0_FASHE</name>
<reference evidence="3" key="1">
    <citation type="submission" date="2019-03" db="EMBL/GenBank/DDBJ databases">
        <title>Improved annotation for the trematode Fasciola hepatica.</title>
        <authorList>
            <person name="Choi Y.-J."/>
            <person name="Martin J."/>
            <person name="Mitreva M."/>
        </authorList>
    </citation>
    <scope>NUCLEOTIDE SEQUENCE [LARGE SCALE GENOMIC DNA]</scope>
</reference>
<dbReference type="InterPro" id="IPR013783">
    <property type="entry name" value="Ig-like_fold"/>
</dbReference>
<organism evidence="3 4">
    <name type="scientific">Fasciola hepatica</name>
    <name type="common">Liver fluke</name>
    <dbReference type="NCBI Taxonomy" id="6192"/>
    <lineage>
        <taxon>Eukaryota</taxon>
        <taxon>Metazoa</taxon>
        <taxon>Spiralia</taxon>
        <taxon>Lophotrochozoa</taxon>
        <taxon>Platyhelminthes</taxon>
        <taxon>Trematoda</taxon>
        <taxon>Digenea</taxon>
        <taxon>Plagiorchiida</taxon>
        <taxon>Echinostomata</taxon>
        <taxon>Echinostomatoidea</taxon>
        <taxon>Fasciolidae</taxon>
        <taxon>Fasciola</taxon>
    </lineage>
</organism>
<dbReference type="InterPro" id="IPR003599">
    <property type="entry name" value="Ig_sub"/>
</dbReference>
<feature type="transmembrane region" description="Helical" evidence="1">
    <location>
        <begin position="36"/>
        <end position="55"/>
    </location>
</feature>
<protein>
    <recommendedName>
        <fullName evidence="2">Immunoglobulin domain-containing protein</fullName>
    </recommendedName>
</protein>
<proteinExistence type="predicted"/>
<feature type="domain" description="Immunoglobulin" evidence="2">
    <location>
        <begin position="59"/>
        <end position="135"/>
    </location>
</feature>
<sequence>MYILTYIDLYAYSKHCSHKVHRIVRSLTQVRMCSDVKLLVLKLLVCLWFSGLIALNNNLEFIYKRNGEDVTMECPDEPHLWIRRDSEIQNQVGKYSIEDKMLQLVVKNLQISDAGEYTCRTIGGESIKTFLVVVLQMWSKLKQTDELTVKRGTNFTLDCCIRYSGVMDTILWETTLENNKSSDTLVVENFGEKHEGQSTCRMQYGDTVYEHVFRLSLGEKNAGYAECADENWDGLSTLHSFKLIVTVQLRREMFKYHPRMNEKSSDMRRDLSQMICQHLDEVRADSQVKKDFQIECQLLQVHPITKELIVELAVQAIHLTSFGFEIDENGFSQFTQTIFREKNQSIRYEVRLLSRTHQNVFFRGIFPSRKNIEVTSWKLEMNEIEYREYLKFNDTICYDFRQMLTHPLPDAWKIHSIFCTIRGLDSASILDVQLSVYDRDLLAMNISPDQQSAEKFITSLFSQSNGTVDNVRFQPQFLRSCT</sequence>
<accession>A0A4E0RCF0</accession>
<dbReference type="SUPFAM" id="SSF48726">
    <property type="entry name" value="Immunoglobulin"/>
    <property type="match status" value="1"/>
</dbReference>
<evidence type="ECO:0000313" key="4">
    <source>
        <dbReference type="Proteomes" id="UP000230066"/>
    </source>
</evidence>
<gene>
    <name evidence="3" type="ORF">D915_005071</name>
</gene>
<evidence type="ECO:0000313" key="3">
    <source>
        <dbReference type="EMBL" id="THD24235.1"/>
    </source>
</evidence>
<keyword evidence="1" id="KW-0472">Membrane</keyword>
<comment type="caution">
    <text evidence="3">The sequence shown here is derived from an EMBL/GenBank/DDBJ whole genome shotgun (WGS) entry which is preliminary data.</text>
</comment>
<dbReference type="Proteomes" id="UP000230066">
    <property type="component" value="Unassembled WGS sequence"/>
</dbReference>
<evidence type="ECO:0000259" key="2">
    <source>
        <dbReference type="SMART" id="SM00409"/>
    </source>
</evidence>
<dbReference type="InterPro" id="IPR036179">
    <property type="entry name" value="Ig-like_dom_sf"/>
</dbReference>
<keyword evidence="1" id="KW-1133">Transmembrane helix</keyword>
<keyword evidence="4" id="KW-1185">Reference proteome</keyword>
<keyword evidence="1" id="KW-0812">Transmembrane</keyword>
<evidence type="ECO:0000256" key="1">
    <source>
        <dbReference type="SAM" id="Phobius"/>
    </source>
</evidence>
<dbReference type="AlphaFoldDB" id="A0A4E0RCF0"/>
<dbReference type="EMBL" id="JXXN02001708">
    <property type="protein sequence ID" value="THD24235.1"/>
    <property type="molecule type" value="Genomic_DNA"/>
</dbReference>
<dbReference type="SMART" id="SM00409">
    <property type="entry name" value="IG"/>
    <property type="match status" value="2"/>
</dbReference>
<dbReference type="Gene3D" id="2.60.40.10">
    <property type="entry name" value="Immunoglobulins"/>
    <property type="match status" value="1"/>
</dbReference>
<feature type="domain" description="Immunoglobulin" evidence="2">
    <location>
        <begin position="144"/>
        <end position="213"/>
    </location>
</feature>